<dbReference type="GO" id="GO:0004386">
    <property type="term" value="F:helicase activity"/>
    <property type="evidence" value="ECO:0007669"/>
    <property type="project" value="UniProtKB-KW"/>
</dbReference>
<dbReference type="Gene3D" id="3.40.50.10810">
    <property type="entry name" value="Tandem AAA-ATPase domain"/>
    <property type="match status" value="1"/>
</dbReference>
<gene>
    <name evidence="2" type="ORF">F751_3643</name>
</gene>
<dbReference type="OrthoDB" id="1738433at2759"/>
<dbReference type="Proteomes" id="UP000028924">
    <property type="component" value="Unassembled WGS sequence"/>
</dbReference>
<proteinExistence type="predicted"/>
<dbReference type="GO" id="GO:0005524">
    <property type="term" value="F:ATP binding"/>
    <property type="evidence" value="ECO:0007669"/>
    <property type="project" value="InterPro"/>
</dbReference>
<sequence>DHTDEVMRRCEEISTKLYGQLGASKLDPTGGPVRVAETYQQVDQAQLIEACGDTARYLKPYQLVGINFLMLLYRQRIGGAILADEMGLGKTAQVISYLGAIRSLDGDAGPHLVIVTASLLENWQREFARWCPGMRVVPYYGKHRKIVRARLNTLRERMARGEEVDDDLSDLTDPIALEETARSEKAAADEAAPFDVMLTCYTLFERDGPAQRHDRPFLESWQWSHLIMDEAHALKNAETVRSRRLSRQGLGPGVVALGGDQIVLEPTWKALPFPS</sequence>
<evidence type="ECO:0000313" key="3">
    <source>
        <dbReference type="Proteomes" id="UP000028924"/>
    </source>
</evidence>
<dbReference type="SMART" id="SM00487">
    <property type="entry name" value="DEXDc"/>
    <property type="match status" value="1"/>
</dbReference>
<accession>A0A087SJV1</accession>
<keyword evidence="3" id="KW-1185">Reference proteome</keyword>
<dbReference type="InterPro" id="IPR027417">
    <property type="entry name" value="P-loop_NTPase"/>
</dbReference>
<name>A0A087SJV1_AUXPR</name>
<dbReference type="EMBL" id="KL662125">
    <property type="protein sequence ID" value="KFM26005.1"/>
    <property type="molecule type" value="Genomic_DNA"/>
</dbReference>
<reference evidence="2 3" key="1">
    <citation type="journal article" date="2014" name="BMC Genomics">
        <title>Oil accumulation mechanisms of the oleaginous microalga Chlorella protothecoides revealed through its genome, transcriptomes, and proteomes.</title>
        <authorList>
            <person name="Gao C."/>
            <person name="Wang Y."/>
            <person name="Shen Y."/>
            <person name="Yan D."/>
            <person name="He X."/>
            <person name="Dai J."/>
            <person name="Wu Q."/>
        </authorList>
    </citation>
    <scope>NUCLEOTIDE SEQUENCE [LARGE SCALE GENOMIC DNA]</scope>
    <source>
        <strain evidence="2 3">0710</strain>
    </source>
</reference>
<dbReference type="AlphaFoldDB" id="A0A087SJV1"/>
<dbReference type="InterPro" id="IPR038718">
    <property type="entry name" value="SNF2-like_sf"/>
</dbReference>
<protein>
    <submittedName>
        <fullName evidence="2">ATP-dependent helicase fft2</fullName>
    </submittedName>
</protein>
<dbReference type="GeneID" id="23615034"/>
<keyword evidence="2" id="KW-0347">Helicase</keyword>
<keyword evidence="2" id="KW-0547">Nucleotide-binding</keyword>
<dbReference type="SUPFAM" id="SSF52540">
    <property type="entry name" value="P-loop containing nucleoside triphosphate hydrolases"/>
    <property type="match status" value="1"/>
</dbReference>
<dbReference type="STRING" id="3075.A0A087SJV1"/>
<dbReference type="CDD" id="cd17919">
    <property type="entry name" value="DEXHc_Snf"/>
    <property type="match status" value="1"/>
</dbReference>
<organism evidence="2 3">
    <name type="scientific">Auxenochlorella protothecoides</name>
    <name type="common">Green microalga</name>
    <name type="synonym">Chlorella protothecoides</name>
    <dbReference type="NCBI Taxonomy" id="3075"/>
    <lineage>
        <taxon>Eukaryota</taxon>
        <taxon>Viridiplantae</taxon>
        <taxon>Chlorophyta</taxon>
        <taxon>core chlorophytes</taxon>
        <taxon>Trebouxiophyceae</taxon>
        <taxon>Chlorellales</taxon>
        <taxon>Chlorellaceae</taxon>
        <taxon>Auxenochlorella</taxon>
    </lineage>
</organism>
<keyword evidence="2" id="KW-0378">Hydrolase</keyword>
<evidence type="ECO:0000259" key="1">
    <source>
        <dbReference type="PROSITE" id="PS51192"/>
    </source>
</evidence>
<keyword evidence="2" id="KW-0067">ATP-binding</keyword>
<dbReference type="InterPro" id="IPR000330">
    <property type="entry name" value="SNF2_N"/>
</dbReference>
<dbReference type="eggNOG" id="KOG0389">
    <property type="taxonomic scope" value="Eukaryota"/>
</dbReference>
<dbReference type="PROSITE" id="PS51192">
    <property type="entry name" value="HELICASE_ATP_BIND_1"/>
    <property type="match status" value="1"/>
</dbReference>
<dbReference type="RefSeq" id="XP_011398901.1">
    <property type="nucleotide sequence ID" value="XM_011400599.1"/>
</dbReference>
<dbReference type="Pfam" id="PF00176">
    <property type="entry name" value="SNF2-rel_dom"/>
    <property type="match status" value="1"/>
</dbReference>
<dbReference type="InterPro" id="IPR014001">
    <property type="entry name" value="Helicase_ATP-bd"/>
</dbReference>
<dbReference type="KEGG" id="apro:F751_3643"/>
<feature type="domain" description="Helicase ATP-binding" evidence="1">
    <location>
        <begin position="71"/>
        <end position="251"/>
    </location>
</feature>
<feature type="non-terminal residue" evidence="2">
    <location>
        <position position="1"/>
    </location>
</feature>
<evidence type="ECO:0000313" key="2">
    <source>
        <dbReference type="EMBL" id="KFM26005.1"/>
    </source>
</evidence>
<dbReference type="PANTHER" id="PTHR10799">
    <property type="entry name" value="SNF2/RAD54 HELICASE FAMILY"/>
    <property type="match status" value="1"/>
</dbReference>